<organism evidence="2 3">
    <name type="scientific">Lysobacter korlensis</name>
    <dbReference type="NCBI Taxonomy" id="553636"/>
    <lineage>
        <taxon>Bacteria</taxon>
        <taxon>Pseudomonadati</taxon>
        <taxon>Pseudomonadota</taxon>
        <taxon>Gammaproteobacteria</taxon>
        <taxon>Lysobacterales</taxon>
        <taxon>Lysobacteraceae</taxon>
        <taxon>Lysobacter</taxon>
    </lineage>
</organism>
<dbReference type="Gene3D" id="3.20.20.60">
    <property type="entry name" value="Phosphoenolpyruvate-binding domains"/>
    <property type="match status" value="1"/>
</dbReference>
<dbReference type="Proteomes" id="UP001589896">
    <property type="component" value="Unassembled WGS sequence"/>
</dbReference>
<accession>A0ABV6RTC0</accession>
<dbReference type="RefSeq" id="WP_386670640.1">
    <property type="nucleotide sequence ID" value="NZ_JBHLTG010000004.1"/>
</dbReference>
<dbReference type="InterPro" id="IPR040442">
    <property type="entry name" value="Pyrv_kinase-like_dom_sf"/>
</dbReference>
<evidence type="ECO:0000313" key="2">
    <source>
        <dbReference type="EMBL" id="MFC0679662.1"/>
    </source>
</evidence>
<evidence type="ECO:0000313" key="3">
    <source>
        <dbReference type="Proteomes" id="UP001589896"/>
    </source>
</evidence>
<keyword evidence="2" id="KW-0456">Lyase</keyword>
<sequence length="95" mass="9718">MALRGMQLHSDIGAVASGTTLPLNVMAMPGLPTTRELETLGVRRLSTGTCLAEAALGRVAALAARFLEDGSLDGEHCMPYADANALFDSNGGTAG</sequence>
<dbReference type="Pfam" id="PF13714">
    <property type="entry name" value="PEP_mutase"/>
    <property type="match status" value="1"/>
</dbReference>
<comment type="caution">
    <text evidence="2">The sequence shown here is derived from an EMBL/GenBank/DDBJ whole genome shotgun (WGS) entry which is preliminary data.</text>
</comment>
<evidence type="ECO:0000256" key="1">
    <source>
        <dbReference type="ARBA" id="ARBA00022723"/>
    </source>
</evidence>
<dbReference type="SUPFAM" id="SSF51621">
    <property type="entry name" value="Phosphoenolpyruvate/pyruvate domain"/>
    <property type="match status" value="1"/>
</dbReference>
<name>A0ABV6RTC0_9GAMM</name>
<reference evidence="2 3" key="1">
    <citation type="submission" date="2024-09" db="EMBL/GenBank/DDBJ databases">
        <authorList>
            <person name="Sun Q."/>
            <person name="Mori K."/>
        </authorList>
    </citation>
    <scope>NUCLEOTIDE SEQUENCE [LARGE SCALE GENOMIC DNA]</scope>
    <source>
        <strain evidence="2 3">KCTC 23076</strain>
    </source>
</reference>
<dbReference type="EMBL" id="JBHLTG010000004">
    <property type="protein sequence ID" value="MFC0679662.1"/>
    <property type="molecule type" value="Genomic_DNA"/>
</dbReference>
<gene>
    <name evidence="2" type="ORF">ACFFGH_17630</name>
</gene>
<keyword evidence="1" id="KW-0479">Metal-binding</keyword>
<dbReference type="InterPro" id="IPR015813">
    <property type="entry name" value="Pyrv/PenolPyrv_kinase-like_dom"/>
</dbReference>
<proteinExistence type="predicted"/>
<dbReference type="GO" id="GO:0016829">
    <property type="term" value="F:lyase activity"/>
    <property type="evidence" value="ECO:0007669"/>
    <property type="project" value="UniProtKB-KW"/>
</dbReference>
<keyword evidence="3" id="KW-1185">Reference proteome</keyword>
<protein>
    <submittedName>
        <fullName evidence="2">Isocitrate lyase/phosphoenolpyruvate mutase family protein</fullName>
    </submittedName>
</protein>